<organism evidence="1 2">
    <name type="scientific">Candidatus Roizmanbacteria bacterium CG07_land_8_20_14_0_80_34_15</name>
    <dbReference type="NCBI Taxonomy" id="1974849"/>
    <lineage>
        <taxon>Bacteria</taxon>
        <taxon>Candidatus Roizmaniibacteriota</taxon>
    </lineage>
</organism>
<comment type="caution">
    <text evidence="1">The sequence shown here is derived from an EMBL/GenBank/DDBJ whole genome shotgun (WGS) entry which is preliminary data.</text>
</comment>
<accession>A0A2M6YTB3</accession>
<reference evidence="2" key="1">
    <citation type="submission" date="2017-09" db="EMBL/GenBank/DDBJ databases">
        <title>Depth-based differentiation of microbial function through sediment-hosted aquifers and enrichment of novel symbionts in the deep terrestrial subsurface.</title>
        <authorList>
            <person name="Probst A.J."/>
            <person name="Ladd B."/>
            <person name="Jarett J.K."/>
            <person name="Geller-Mcgrath D.E."/>
            <person name="Sieber C.M.K."/>
            <person name="Emerson J.B."/>
            <person name="Anantharaman K."/>
            <person name="Thomas B.C."/>
            <person name="Malmstrom R."/>
            <person name="Stieglmeier M."/>
            <person name="Klingl A."/>
            <person name="Woyke T."/>
            <person name="Ryan C.M."/>
            <person name="Banfield J.F."/>
        </authorList>
    </citation>
    <scope>NUCLEOTIDE SEQUENCE [LARGE SCALE GENOMIC DNA]</scope>
</reference>
<dbReference type="AlphaFoldDB" id="A0A2M6YTB3"/>
<sequence length="280" mass="32496">MKTSLVLTELLTPEDEVDQKISDTIQLTVQNILTMNLISFWGHSKFNKEKCDESYLKIITKITTALFKANAHRRNFHRLVEIFIKKCSEDPSVKNTKVDILFNKVDLQVEVDGFLSQLKTSLDLMAQSLRPIFGIHMQTWKRKMNSQKGKILSGQAVINNLNNLSKDIKVNVNKLIEFIENNAEYITSVVVKRDQAIHLGNISNIQWLRYSVKDNMVYPPTIAHSDTNVEYLEDYLNVTLNDFVIHAEYFITITLSNLLPSMFLKKEKDNKYKWYGNMEK</sequence>
<proteinExistence type="predicted"/>
<dbReference type="Proteomes" id="UP000230184">
    <property type="component" value="Unassembled WGS sequence"/>
</dbReference>
<gene>
    <name evidence="1" type="ORF">COT02_04640</name>
</gene>
<name>A0A2M6YTB3_9BACT</name>
<dbReference type="EMBL" id="PEWY01000129">
    <property type="protein sequence ID" value="PIU36731.1"/>
    <property type="molecule type" value="Genomic_DNA"/>
</dbReference>
<protein>
    <submittedName>
        <fullName evidence="1">Uncharacterized protein</fullName>
    </submittedName>
</protein>
<evidence type="ECO:0000313" key="2">
    <source>
        <dbReference type="Proteomes" id="UP000230184"/>
    </source>
</evidence>
<evidence type="ECO:0000313" key="1">
    <source>
        <dbReference type="EMBL" id="PIU36731.1"/>
    </source>
</evidence>